<name>A0ABW2I400_9ACTN</name>
<dbReference type="Proteomes" id="UP001596548">
    <property type="component" value="Unassembled WGS sequence"/>
</dbReference>
<comment type="caution">
    <text evidence="1">The sequence shown here is derived from an EMBL/GenBank/DDBJ whole genome shotgun (WGS) entry which is preliminary data.</text>
</comment>
<dbReference type="EMBL" id="JBHTBJ010000054">
    <property type="protein sequence ID" value="MFC7279573.1"/>
    <property type="molecule type" value="Genomic_DNA"/>
</dbReference>
<reference evidence="2" key="1">
    <citation type="journal article" date="2019" name="Int. J. Syst. Evol. Microbiol.">
        <title>The Global Catalogue of Microorganisms (GCM) 10K type strain sequencing project: providing services to taxonomists for standard genome sequencing and annotation.</title>
        <authorList>
            <consortium name="The Broad Institute Genomics Platform"/>
            <consortium name="The Broad Institute Genome Sequencing Center for Infectious Disease"/>
            <person name="Wu L."/>
            <person name="Ma J."/>
        </authorList>
    </citation>
    <scope>NUCLEOTIDE SEQUENCE [LARGE SCALE GENOMIC DNA]</scope>
    <source>
        <strain evidence="2">XZYJT-10</strain>
    </source>
</reference>
<evidence type="ECO:0000313" key="1">
    <source>
        <dbReference type="EMBL" id="MFC7279573.1"/>
    </source>
</evidence>
<sequence length="212" mass="22967">MLLRAFECRPLIEPVALAAAKRLQADAYVRGGHLREGALTREGWLPWHDRSAAHRVRWFGSYDEDGRLVAVATKISGGPLPALHLMGDDRPAALDGCPPERIAEPAGVAKAPDAPRIATLHVYRAMYHDSLRGGDRFWVMSVIPAMRATLERALPGAITVGTRAIRLDGAYPGTHPETLAYPAWGVVGDFTAQLRAAGRDAVADFMDDGIRA</sequence>
<dbReference type="RefSeq" id="WP_378977025.1">
    <property type="nucleotide sequence ID" value="NZ_JBHTBJ010000054.1"/>
</dbReference>
<evidence type="ECO:0008006" key="3">
    <source>
        <dbReference type="Google" id="ProtNLM"/>
    </source>
</evidence>
<proteinExistence type="predicted"/>
<keyword evidence="2" id="KW-1185">Reference proteome</keyword>
<accession>A0ABW2I400</accession>
<evidence type="ECO:0000313" key="2">
    <source>
        <dbReference type="Proteomes" id="UP001596548"/>
    </source>
</evidence>
<organism evidence="1 2">
    <name type="scientific">Paractinoplanes rhizophilus</name>
    <dbReference type="NCBI Taxonomy" id="1416877"/>
    <lineage>
        <taxon>Bacteria</taxon>
        <taxon>Bacillati</taxon>
        <taxon>Actinomycetota</taxon>
        <taxon>Actinomycetes</taxon>
        <taxon>Micromonosporales</taxon>
        <taxon>Micromonosporaceae</taxon>
        <taxon>Paractinoplanes</taxon>
    </lineage>
</organism>
<gene>
    <name evidence="1" type="ORF">ACFQS1_36890</name>
</gene>
<protein>
    <recommendedName>
        <fullName evidence="3">GNAT family N-acetyltransferase</fullName>
    </recommendedName>
</protein>